<dbReference type="InterPro" id="IPR040496">
    <property type="entry name" value="MID_pPIWI_RE"/>
</dbReference>
<dbReference type="Proteomes" id="UP000774570">
    <property type="component" value="Unassembled WGS sequence"/>
</dbReference>
<evidence type="ECO:0000313" key="4">
    <source>
        <dbReference type="EMBL" id="MBW8485563.1"/>
    </source>
</evidence>
<gene>
    <name evidence="4" type="ORF">K1Y72_24495</name>
</gene>
<keyword evidence="5" id="KW-1185">Reference proteome</keyword>
<feature type="domain" description="Prokaryotic pPIWI-RE MID" evidence="3">
    <location>
        <begin position="470"/>
        <end position="608"/>
    </location>
</feature>
<feature type="domain" description="pPIWI-RE RNaseH" evidence="1">
    <location>
        <begin position="619"/>
        <end position="906"/>
    </location>
</feature>
<name>A0ABS7FYP0_9ACTN</name>
<dbReference type="InterPro" id="IPR025085">
    <property type="entry name" value="pPIWI_RE_X"/>
</dbReference>
<dbReference type="InterPro" id="IPR024996">
    <property type="entry name" value="RNaseH_pPIWI_RE"/>
</dbReference>
<evidence type="ECO:0000259" key="2">
    <source>
        <dbReference type="Pfam" id="PF13111"/>
    </source>
</evidence>
<feature type="domain" description="pPIWI-RE module N-terminal" evidence="2">
    <location>
        <begin position="11"/>
        <end position="419"/>
    </location>
</feature>
<dbReference type="Pfam" id="PF13032">
    <property type="entry name" value="RNaseH_pPIWI_RE"/>
    <property type="match status" value="1"/>
</dbReference>
<protein>
    <submittedName>
        <fullName evidence="4">DUF3962 domain-containing protein</fullName>
    </submittedName>
</protein>
<evidence type="ECO:0000313" key="5">
    <source>
        <dbReference type="Proteomes" id="UP000774570"/>
    </source>
</evidence>
<proteinExistence type="predicted"/>
<reference evidence="4 5" key="1">
    <citation type="submission" date="2021-07" db="EMBL/GenBank/DDBJ databases">
        <title>Actinomadura sp. PM05-2 isolated from lichen.</title>
        <authorList>
            <person name="Somphong A."/>
            <person name="Phongsopitanun W."/>
            <person name="Tanasupawat S."/>
            <person name="Peongsungnone V."/>
        </authorList>
    </citation>
    <scope>NUCLEOTIDE SEQUENCE [LARGE SCALE GENOMIC DNA]</scope>
    <source>
        <strain evidence="4 5">PM05-2</strain>
    </source>
</reference>
<organism evidence="4 5">
    <name type="scientific">Actinomadura parmotrematis</name>
    <dbReference type="NCBI Taxonomy" id="2864039"/>
    <lineage>
        <taxon>Bacteria</taxon>
        <taxon>Bacillati</taxon>
        <taxon>Actinomycetota</taxon>
        <taxon>Actinomycetes</taxon>
        <taxon>Streptosporangiales</taxon>
        <taxon>Thermomonosporaceae</taxon>
        <taxon>Actinomadura</taxon>
    </lineage>
</organism>
<dbReference type="EMBL" id="JAIBOA010000017">
    <property type="protein sequence ID" value="MBW8485563.1"/>
    <property type="molecule type" value="Genomic_DNA"/>
</dbReference>
<evidence type="ECO:0000259" key="1">
    <source>
        <dbReference type="Pfam" id="PF13032"/>
    </source>
</evidence>
<evidence type="ECO:0000259" key="3">
    <source>
        <dbReference type="Pfam" id="PF18157"/>
    </source>
</evidence>
<comment type="caution">
    <text evidence="4">The sequence shown here is derived from an EMBL/GenBank/DDBJ whole genome shotgun (WGS) entry which is preliminary data.</text>
</comment>
<dbReference type="RefSeq" id="WP_220168807.1">
    <property type="nucleotide sequence ID" value="NZ_JAIBOA010000017.1"/>
</dbReference>
<sequence length="914" mass="99859">MAAYPTIRTAAWLPVSPDASVVRRYDALPFPEEWRDAVLDLCNHGRPADAEPWRTAPTRRMDQVLQTFAPDLRVMARPRAKESAPVAWLYAPEGTPALPPPVFAVLRNAWLRDLRPGLADDPGYRAALREARARLDAEPPAWVPAEPELLACPRSTGGTAAPHHHQFTLSPDWLARRVLELPPFDYDGGALRFRAVPRTTADKGAELVSQPLPYESGDRTWWFSVYLNITLHTVPFDPLPRFHLHCGIRRWATRVGAASGHLHLPFGRKATVLLRPDVPWLPGAPQAERFAVARLARRRDPLTGRWGPDWADGGPARILHDVDAAGRFPVAAEIAAEPERWLVDGMRAAVVHSTAMGRHGVAPGLMSHQRSQLVDWAEQALPAELRPAPPLARTRLGHSGPPGKAAKADRAARARAAAAVAVAELGAEALDVRLYWQTERMRDAASAALMELLGLRDPGPAARGSDELVWRTPEVRVRLRRYPLPGPLAGDLALPEGGRAARAALQTAVRARREEAAEFLGGAVPDIAADGVPALAVVEIGHRDGFASRDHDPKFALRLGFARAGLLTQFVQVPVGTKGADKEKAVAERALMAWDDGLRQLGARSVPARTAGAPDGLRYAAVWMVCKSAKSRTRQAAYAPVGVRATPRGDGAGPAVIEGWDAGAGRWIPYPRLLLKLAGQAELPPADDEDDTPRPSYWTAMDEQRRATESWLQKMQRSLRDAPTLLLASAQNARSHWTWLQDGVVERDRVKTGHAPARRLDPDLRLVRVRTRAGRETAEWWGVNSAAGPNGLAAHLWRGGGDRVFWSTTPKPEQFKSSAVQGDKLAPRALTMGANAGRMTRDTDKVGWNPDLVELAVLGCHEDAGDVPEALAFAAHHLRQPPDYRQALHLPLPLHLAVKAQEYVLPLEGEEDAE</sequence>
<accession>A0ABS7FYP0</accession>
<dbReference type="Pfam" id="PF13111">
    <property type="entry name" value="pPIWI_RE_X"/>
    <property type="match status" value="1"/>
</dbReference>
<dbReference type="Pfam" id="PF18157">
    <property type="entry name" value="MID_pPIWI_RE"/>
    <property type="match status" value="1"/>
</dbReference>